<accession>A0ABV4JVI4</accession>
<name>A0ABV4JVI4_9BACT</name>
<dbReference type="RefSeq" id="WP_371150552.1">
    <property type="nucleotide sequence ID" value="NZ_JBFSOO010000006.1"/>
</dbReference>
<evidence type="ECO:0000259" key="1">
    <source>
        <dbReference type="PROSITE" id="PS51376"/>
    </source>
</evidence>
<gene>
    <name evidence="2" type="ORF">AB2Z07_09610</name>
</gene>
<proteinExistence type="predicted"/>
<sequence>MKFITESDLRVTYRKEPFSEFRLDKDIRLTPGARQFLTDRRIKLLIHDVLEQSATVDDGQNEESGTVATPQETDWKTKKIKNEVTALVTSILLTAFELLEIDVKLSQKVAELEPHVSAMKNMLSSDDTPSSMLCEPCKSITQENFSDPLADCFAINAFHMQMPKGKAMLLINRIRCTVLSFEVSIVETYGENSKDALRRQINQIRNRLSQLICTAFGGNECQRKE</sequence>
<comment type="caution">
    <text evidence="2">The sequence shown here is derived from an EMBL/GenBank/DDBJ whole genome shotgun (WGS) entry which is preliminary data.</text>
</comment>
<protein>
    <recommendedName>
        <fullName evidence="1">DBB domain-containing protein</fullName>
    </recommendedName>
</protein>
<feature type="domain" description="DBB" evidence="1">
    <location>
        <begin position="29"/>
        <end position="170"/>
    </location>
</feature>
<organism evidence="2 3">
    <name type="scientific">Halodesulfovibrio aestuarii</name>
    <dbReference type="NCBI Taxonomy" id="126333"/>
    <lineage>
        <taxon>Bacteria</taxon>
        <taxon>Pseudomonadati</taxon>
        <taxon>Thermodesulfobacteriota</taxon>
        <taxon>Desulfovibrionia</taxon>
        <taxon>Desulfovibrionales</taxon>
        <taxon>Desulfovibrionaceae</taxon>
        <taxon>Halodesulfovibrio</taxon>
    </lineage>
</organism>
<dbReference type="EMBL" id="JBFSOO010000006">
    <property type="protein sequence ID" value="MEZ6853785.1"/>
    <property type="molecule type" value="Genomic_DNA"/>
</dbReference>
<keyword evidence="3" id="KW-1185">Reference proteome</keyword>
<dbReference type="PROSITE" id="PS51376">
    <property type="entry name" value="DBB"/>
    <property type="match status" value="1"/>
</dbReference>
<dbReference type="Proteomes" id="UP001568358">
    <property type="component" value="Unassembled WGS sequence"/>
</dbReference>
<evidence type="ECO:0000313" key="2">
    <source>
        <dbReference type="EMBL" id="MEZ6853785.1"/>
    </source>
</evidence>
<reference evidence="2 3" key="1">
    <citation type="submission" date="2024-07" db="EMBL/GenBank/DDBJ databases">
        <title>Active virus-host system and metabolic interactions in a Lokiarchaeon culture.</title>
        <authorList>
            <person name="Ponce Toledo R.I."/>
            <person name="Rodrigues Oliveira T."/>
            <person name="Schleper C."/>
        </authorList>
    </citation>
    <scope>NUCLEOTIDE SEQUENCE [LARGE SCALE GENOMIC DNA]</scope>
    <source>
        <strain evidence="2 3">B35</strain>
    </source>
</reference>
<dbReference type="InterPro" id="IPR017893">
    <property type="entry name" value="DBB_domain"/>
</dbReference>
<evidence type="ECO:0000313" key="3">
    <source>
        <dbReference type="Proteomes" id="UP001568358"/>
    </source>
</evidence>